<dbReference type="KEGG" id="uli:ETAA1_09530"/>
<dbReference type="SUPFAM" id="SSF55729">
    <property type="entry name" value="Acyl-CoA N-acyltransferases (Nat)"/>
    <property type="match status" value="1"/>
</dbReference>
<organism evidence="2 3">
    <name type="scientific">Urbifossiella limnaea</name>
    <dbReference type="NCBI Taxonomy" id="2528023"/>
    <lineage>
        <taxon>Bacteria</taxon>
        <taxon>Pseudomonadati</taxon>
        <taxon>Planctomycetota</taxon>
        <taxon>Planctomycetia</taxon>
        <taxon>Gemmatales</taxon>
        <taxon>Gemmataceae</taxon>
        <taxon>Urbifossiella</taxon>
    </lineage>
</organism>
<keyword evidence="2" id="KW-0808">Transferase</keyword>
<dbReference type="OrthoDB" id="7057833at2"/>
<name>A0A517XNG5_9BACT</name>
<evidence type="ECO:0000259" key="1">
    <source>
        <dbReference type="PROSITE" id="PS51186"/>
    </source>
</evidence>
<dbReference type="PANTHER" id="PTHR42791:SF1">
    <property type="entry name" value="N-ACETYLTRANSFERASE DOMAIN-CONTAINING PROTEIN"/>
    <property type="match status" value="1"/>
</dbReference>
<keyword evidence="3" id="KW-1185">Reference proteome</keyword>
<dbReference type="PROSITE" id="PS51186">
    <property type="entry name" value="GNAT"/>
    <property type="match status" value="1"/>
</dbReference>
<dbReference type="InterPro" id="IPR052523">
    <property type="entry name" value="Trichothecene_AcTrans"/>
</dbReference>
<proteinExistence type="predicted"/>
<evidence type="ECO:0000313" key="3">
    <source>
        <dbReference type="Proteomes" id="UP000319576"/>
    </source>
</evidence>
<dbReference type="Gene3D" id="3.40.630.30">
    <property type="match status" value="1"/>
</dbReference>
<gene>
    <name evidence="2" type="ORF">ETAA1_09530</name>
</gene>
<dbReference type="PANTHER" id="PTHR42791">
    <property type="entry name" value="GNAT FAMILY ACETYLTRANSFERASE"/>
    <property type="match status" value="1"/>
</dbReference>
<reference evidence="2 3" key="1">
    <citation type="submission" date="2019-02" db="EMBL/GenBank/DDBJ databases">
        <title>Deep-cultivation of Planctomycetes and their phenomic and genomic characterization uncovers novel biology.</title>
        <authorList>
            <person name="Wiegand S."/>
            <person name="Jogler M."/>
            <person name="Boedeker C."/>
            <person name="Pinto D."/>
            <person name="Vollmers J."/>
            <person name="Rivas-Marin E."/>
            <person name="Kohn T."/>
            <person name="Peeters S.H."/>
            <person name="Heuer A."/>
            <person name="Rast P."/>
            <person name="Oberbeckmann S."/>
            <person name="Bunk B."/>
            <person name="Jeske O."/>
            <person name="Meyerdierks A."/>
            <person name="Storesund J.E."/>
            <person name="Kallscheuer N."/>
            <person name="Luecker S."/>
            <person name="Lage O.M."/>
            <person name="Pohl T."/>
            <person name="Merkel B.J."/>
            <person name="Hornburger P."/>
            <person name="Mueller R.-W."/>
            <person name="Bruemmer F."/>
            <person name="Labrenz M."/>
            <person name="Spormann A.M."/>
            <person name="Op den Camp H."/>
            <person name="Overmann J."/>
            <person name="Amann R."/>
            <person name="Jetten M.S.M."/>
            <person name="Mascher T."/>
            <person name="Medema M.H."/>
            <person name="Devos D.P."/>
            <person name="Kaster A.-K."/>
            <person name="Ovreas L."/>
            <person name="Rohde M."/>
            <person name="Galperin M.Y."/>
            <person name="Jogler C."/>
        </authorList>
    </citation>
    <scope>NUCLEOTIDE SEQUENCE [LARGE SCALE GENOMIC DNA]</scope>
    <source>
        <strain evidence="2 3">ETA_A1</strain>
    </source>
</reference>
<dbReference type="RefSeq" id="WP_145234752.1">
    <property type="nucleotide sequence ID" value="NZ_CP036273.1"/>
</dbReference>
<evidence type="ECO:0000313" key="2">
    <source>
        <dbReference type="EMBL" id="QDU19050.1"/>
    </source>
</evidence>
<dbReference type="Proteomes" id="UP000319576">
    <property type="component" value="Chromosome"/>
</dbReference>
<dbReference type="EMBL" id="CP036273">
    <property type="protein sequence ID" value="QDU19050.1"/>
    <property type="molecule type" value="Genomic_DNA"/>
</dbReference>
<dbReference type="AlphaFoldDB" id="A0A517XNG5"/>
<dbReference type="InterPro" id="IPR000182">
    <property type="entry name" value="GNAT_dom"/>
</dbReference>
<sequence length="199" mass="20788">MTAAQLTPADAPAAARTLAAAFAGYPLLRAVAPHNSPAVEAFCGMLVRYTAALGTAFATADGAAVACWLPPDHPTLTARGLLRAGVLPLAWHLGPAGGVRLLRLDRQFDRARRSHVPGPHWYLLLLGVAPHARRQGLARAAVGPGLAAADRAGLPCYLETQDAANVPAYERLGFALVGRRRVAGGLGSWEMRRAAGHDG</sequence>
<protein>
    <submittedName>
        <fullName evidence="2">Acetyltransferase (GNAT) family protein</fullName>
    </submittedName>
</protein>
<dbReference type="Pfam" id="PF00583">
    <property type="entry name" value="Acetyltransf_1"/>
    <property type="match status" value="1"/>
</dbReference>
<accession>A0A517XNG5</accession>
<dbReference type="InterPro" id="IPR016181">
    <property type="entry name" value="Acyl_CoA_acyltransferase"/>
</dbReference>
<dbReference type="GO" id="GO:0016747">
    <property type="term" value="F:acyltransferase activity, transferring groups other than amino-acyl groups"/>
    <property type="evidence" value="ECO:0007669"/>
    <property type="project" value="InterPro"/>
</dbReference>
<feature type="domain" description="N-acetyltransferase" evidence="1">
    <location>
        <begin position="26"/>
        <end position="196"/>
    </location>
</feature>